<dbReference type="EMBL" id="CADCXV010000846">
    <property type="protein sequence ID" value="CAB0037136.1"/>
    <property type="molecule type" value="Genomic_DNA"/>
</dbReference>
<gene>
    <name evidence="2" type="ORF">TBRA_LOCUS8973</name>
</gene>
<name>A0A6H5II27_9HYME</name>
<feature type="region of interest" description="Disordered" evidence="1">
    <location>
        <begin position="213"/>
        <end position="267"/>
    </location>
</feature>
<reference evidence="2 3" key="1">
    <citation type="submission" date="2020-02" db="EMBL/GenBank/DDBJ databases">
        <authorList>
            <person name="Ferguson B K."/>
        </authorList>
    </citation>
    <scope>NUCLEOTIDE SEQUENCE [LARGE SCALE GENOMIC DNA]</scope>
</reference>
<feature type="compositionally biased region" description="Basic and acidic residues" evidence="1">
    <location>
        <begin position="252"/>
        <end position="266"/>
    </location>
</feature>
<organism evidence="2 3">
    <name type="scientific">Trichogramma brassicae</name>
    <dbReference type="NCBI Taxonomy" id="86971"/>
    <lineage>
        <taxon>Eukaryota</taxon>
        <taxon>Metazoa</taxon>
        <taxon>Ecdysozoa</taxon>
        <taxon>Arthropoda</taxon>
        <taxon>Hexapoda</taxon>
        <taxon>Insecta</taxon>
        <taxon>Pterygota</taxon>
        <taxon>Neoptera</taxon>
        <taxon>Endopterygota</taxon>
        <taxon>Hymenoptera</taxon>
        <taxon>Apocrita</taxon>
        <taxon>Proctotrupomorpha</taxon>
        <taxon>Chalcidoidea</taxon>
        <taxon>Trichogrammatidae</taxon>
        <taxon>Trichogramma</taxon>
    </lineage>
</organism>
<evidence type="ECO:0000256" key="1">
    <source>
        <dbReference type="SAM" id="MobiDB-lite"/>
    </source>
</evidence>
<dbReference type="AlphaFoldDB" id="A0A6H5II27"/>
<feature type="region of interest" description="Disordered" evidence="1">
    <location>
        <begin position="284"/>
        <end position="304"/>
    </location>
</feature>
<proteinExistence type="predicted"/>
<dbReference type="Proteomes" id="UP000479190">
    <property type="component" value="Unassembled WGS sequence"/>
</dbReference>
<evidence type="ECO:0000313" key="3">
    <source>
        <dbReference type="Proteomes" id="UP000479190"/>
    </source>
</evidence>
<dbReference type="OrthoDB" id="8250201at2759"/>
<protein>
    <submittedName>
        <fullName evidence="2">Uncharacterized protein</fullName>
    </submittedName>
</protein>
<accession>A0A6H5II27</accession>
<keyword evidence="3" id="KW-1185">Reference proteome</keyword>
<evidence type="ECO:0000313" key="2">
    <source>
        <dbReference type="EMBL" id="CAB0037136.1"/>
    </source>
</evidence>
<sequence length="360" mass="40244">MSGIQLDDLLKDDKRDNLLPDLSKATCESAEEFRRLMECCPEFRIKPEKVRKEDARVRDKDFTWKTTKRELRSIGKEWCYGDPVPPDMRSLDLQELQQVGIDWRMLTPIRPKLRADEDMFSRLVEMGKLAARTRARERRSFVSPVRRAKNRAGIVESSVKICGDCGEEFCAGESCGDVLYDSFIRVTVTQIQEKPRITANAAAIIAGMDTSHLAGKSGKKKKGKTQFAGKRAGGGGARLNVRKGANVGKTNARKESNALDDSRKQSDAAGTAAAAGGVKKFQRKCSKYPTKKKSTGAGQRKKKKAGQASLLEMTYAALNHCNQNFSKKCSPIAGVHRSRFNELITRFRWPTQNLNYLIYA</sequence>